<dbReference type="Gene3D" id="3.30.310.100">
    <property type="entry name" value="YugN-like"/>
    <property type="match status" value="1"/>
</dbReference>
<evidence type="ECO:0000313" key="2">
    <source>
        <dbReference type="Proteomes" id="UP000319671"/>
    </source>
</evidence>
<comment type="caution">
    <text evidence="1">The sequence shown here is derived from an EMBL/GenBank/DDBJ whole genome shotgun (WGS) entry which is preliminary data.</text>
</comment>
<evidence type="ECO:0000313" key="1">
    <source>
        <dbReference type="EMBL" id="TWD98963.1"/>
    </source>
</evidence>
<gene>
    <name evidence="1" type="ORF">FB550_108220</name>
</gene>
<dbReference type="RefSeq" id="WP_144566384.1">
    <property type="nucleotide sequence ID" value="NZ_VIVN01000008.1"/>
</dbReference>
<name>A0A561D692_9BACI</name>
<sequence>MFEIQSKIEGKQFDLYKLEQKLKPIGYAIGGNWDYDHGAFDYKLNDEEGYQFLRVPFKAVDGELDSKGCTVEIGRPFLLSHQYEYGIDEHGDTGNFSATLNQFQAPIDSDADIPTQYIDRGKRLVANLESVLLTTQ</sequence>
<keyword evidence="2" id="KW-1185">Reference proteome</keyword>
<dbReference type="SUPFAM" id="SSF160755">
    <property type="entry name" value="YugN-like"/>
    <property type="match status" value="1"/>
</dbReference>
<dbReference type="InterPro" id="IPR014967">
    <property type="entry name" value="Uncharacterised_YugN-like"/>
</dbReference>
<protein>
    <submittedName>
        <fullName evidence="1">YugN-like protein</fullName>
    </submittedName>
</protein>
<dbReference type="Proteomes" id="UP000319671">
    <property type="component" value="Unassembled WGS sequence"/>
</dbReference>
<accession>A0A561D692</accession>
<dbReference type="AlphaFoldDB" id="A0A561D692"/>
<reference evidence="1 2" key="1">
    <citation type="submission" date="2019-06" db="EMBL/GenBank/DDBJ databases">
        <title>Sorghum-associated microbial communities from plants grown in Nebraska, USA.</title>
        <authorList>
            <person name="Schachtman D."/>
        </authorList>
    </citation>
    <scope>NUCLEOTIDE SEQUENCE [LARGE SCALE GENOMIC DNA]</scope>
    <source>
        <strain evidence="1 2">2482</strain>
    </source>
</reference>
<proteinExistence type="predicted"/>
<dbReference type="InterPro" id="IPR036491">
    <property type="entry name" value="YugN-like_sf"/>
</dbReference>
<dbReference type="EMBL" id="VIVN01000008">
    <property type="protein sequence ID" value="TWD98963.1"/>
    <property type="molecule type" value="Genomic_DNA"/>
</dbReference>
<dbReference type="Pfam" id="PF08868">
    <property type="entry name" value="YugN"/>
    <property type="match status" value="1"/>
</dbReference>
<organism evidence="1 2">
    <name type="scientific">Neobacillus bataviensis</name>
    <dbReference type="NCBI Taxonomy" id="220685"/>
    <lineage>
        <taxon>Bacteria</taxon>
        <taxon>Bacillati</taxon>
        <taxon>Bacillota</taxon>
        <taxon>Bacilli</taxon>
        <taxon>Bacillales</taxon>
        <taxon>Bacillaceae</taxon>
        <taxon>Neobacillus</taxon>
    </lineage>
</organism>